<accession>A0A383DLY5</accession>
<sequence length="189" mass="21953">SSLKTVSFVHMEDMTVEDAKIISAHYQANESEDIATQVLRLLHELKGPTFGYQIDRFRHSLQCATRALRNGEPDEMVVAALLHDVGEPIAPWNHSAVAAEILKPYVEERTYWIVRHHGLFQGYYYFHLEGGDRNARDMHRDHEWFDDCVTFCQEYDQNCFEPDYDEIPVEEFKPLVTGFFARELTLPGT</sequence>
<feature type="non-terminal residue" evidence="2">
    <location>
        <position position="1"/>
    </location>
</feature>
<dbReference type="Gene3D" id="1.10.3210.10">
    <property type="entry name" value="Hypothetical protein af1432"/>
    <property type="match status" value="1"/>
</dbReference>
<name>A0A383DLY5_9ZZZZ</name>
<dbReference type="EMBL" id="UINC01218450">
    <property type="protein sequence ID" value="SVE45477.1"/>
    <property type="molecule type" value="Genomic_DNA"/>
</dbReference>
<dbReference type="InterPro" id="IPR003607">
    <property type="entry name" value="HD/PDEase_dom"/>
</dbReference>
<dbReference type="CDD" id="cd00077">
    <property type="entry name" value="HDc"/>
    <property type="match status" value="1"/>
</dbReference>
<evidence type="ECO:0000313" key="2">
    <source>
        <dbReference type="EMBL" id="SVE45477.1"/>
    </source>
</evidence>
<dbReference type="PANTHER" id="PTHR40202">
    <property type="match status" value="1"/>
</dbReference>
<feature type="domain" description="HD" evidence="1">
    <location>
        <begin position="56"/>
        <end position="123"/>
    </location>
</feature>
<proteinExistence type="predicted"/>
<protein>
    <recommendedName>
        <fullName evidence="1">HD domain-containing protein</fullName>
    </recommendedName>
</protein>
<gene>
    <name evidence="2" type="ORF">METZ01_LOCUS498331</name>
</gene>
<dbReference type="InterPro" id="IPR006674">
    <property type="entry name" value="HD_domain"/>
</dbReference>
<dbReference type="Pfam" id="PF01966">
    <property type="entry name" value="HD"/>
    <property type="match status" value="1"/>
</dbReference>
<organism evidence="2">
    <name type="scientific">marine metagenome</name>
    <dbReference type="NCBI Taxonomy" id="408172"/>
    <lineage>
        <taxon>unclassified sequences</taxon>
        <taxon>metagenomes</taxon>
        <taxon>ecological metagenomes</taxon>
    </lineage>
</organism>
<dbReference type="InterPro" id="IPR052567">
    <property type="entry name" value="OP_Dioxygenase"/>
</dbReference>
<dbReference type="PANTHER" id="PTHR40202:SF1">
    <property type="entry name" value="HD DOMAIN-CONTAINING PROTEIN"/>
    <property type="match status" value="1"/>
</dbReference>
<reference evidence="2" key="1">
    <citation type="submission" date="2018-05" db="EMBL/GenBank/DDBJ databases">
        <authorList>
            <person name="Lanie J.A."/>
            <person name="Ng W.-L."/>
            <person name="Kazmierczak K.M."/>
            <person name="Andrzejewski T.M."/>
            <person name="Davidsen T.M."/>
            <person name="Wayne K.J."/>
            <person name="Tettelin H."/>
            <person name="Glass J.I."/>
            <person name="Rusch D."/>
            <person name="Podicherti R."/>
            <person name="Tsui H.-C.T."/>
            <person name="Winkler M.E."/>
        </authorList>
    </citation>
    <scope>NUCLEOTIDE SEQUENCE</scope>
</reference>
<evidence type="ECO:0000259" key="1">
    <source>
        <dbReference type="Pfam" id="PF01966"/>
    </source>
</evidence>
<dbReference type="AlphaFoldDB" id="A0A383DLY5"/>
<dbReference type="SUPFAM" id="SSF109604">
    <property type="entry name" value="HD-domain/PDEase-like"/>
    <property type="match status" value="1"/>
</dbReference>